<keyword evidence="2" id="KW-0449">Lipoprotein</keyword>
<evidence type="ECO:0000313" key="3">
    <source>
        <dbReference type="Proteomes" id="UP000000547"/>
    </source>
</evidence>
<evidence type="ECO:0000256" key="1">
    <source>
        <dbReference type="SAM" id="SignalP"/>
    </source>
</evidence>
<dbReference type="KEGG" id="cps:CPS_1901"/>
<reference evidence="2" key="1">
    <citation type="journal article" date="2005" name="Proc. Natl. Acad. Sci. U.S.A.">
        <title>The psychrophilic lifestyle as revealed by the genome sequence of Colwellia psychrerythraea 34H through genomic and proteomic analyses.</title>
        <authorList>
            <person name="Methe B.A."/>
            <person name="Nelson K.E."/>
            <person name="Deming J.W."/>
            <person name="Momen B."/>
            <person name="Melamud E."/>
            <person name="Zhang X."/>
            <person name="Moult J."/>
            <person name="Madupu R."/>
            <person name="Nelson W.C."/>
            <person name="Dodson R.J."/>
            <person name="Brinkac L.M."/>
            <person name="Daugherty S.C."/>
            <person name="Durkin A.S."/>
            <person name="DeBoy R.T."/>
            <person name="Kolonay J.F."/>
            <person name="Sullivan S.A."/>
            <person name="Zhou L."/>
            <person name="Davidsen T.M."/>
            <person name="Wu M."/>
            <person name="Huston A.L."/>
            <person name="Lewis M."/>
            <person name="Weaver B."/>
            <person name="Weidman J.F."/>
            <person name="Khouri H."/>
            <person name="Utterback T.R."/>
            <person name="Feldblyum T.V."/>
            <person name="Fraser C.M."/>
        </authorList>
    </citation>
    <scope>NUCLEOTIDE SEQUENCE [LARGE SCALE GENOMIC DNA]</scope>
    <source>
        <strain evidence="2">34H</strain>
    </source>
</reference>
<evidence type="ECO:0000313" key="2">
    <source>
        <dbReference type="EMBL" id="AAZ26613.1"/>
    </source>
</evidence>
<dbReference type="SUPFAM" id="SSF50998">
    <property type="entry name" value="Quinoprotein alcohol dehydrogenase-like"/>
    <property type="match status" value="1"/>
</dbReference>
<keyword evidence="1" id="KW-0732">Signal</keyword>
<feature type="chain" id="PRO_5004234127" evidence="1">
    <location>
        <begin position="18"/>
        <end position="432"/>
    </location>
</feature>
<sequence length="432" mass="47482">MKIISLKSLLLACAATALVGCGGSETTITEIEKTPTPIDNDHDNHEEELGKGRLAIADSEQAVVHIFDLENNALVESISITNPAEYLYASPENRYAVAVQRSFDTVEFIDGGLWQEAHGDHFDQHADAPELTSFTLNSVKPTHFVPRGEQVAIFFDGNKDTGANASLSLLSDESIAAEKTIAEHHFETYMHGTAEIRGEFVLATHREIDAEGSLPDQVALLEVHDDHFHQEQLFDVKCPDLHGSFQTDTHIAFACSDGILAIEQQGSVFTAQKIVNPADMSEGLRIGSLKGSSENNVMIGNARGSFFLVDLITQQISPFNWQKEEALTSVTYGFDGHNEHMLILDNTGQLNVFSAENNWQLDSRIKVFSALAEDSKPLIISSKAHEIIYIVHEQEVTEIDLHEGVVVGHFDLTFTPGKAAWLGVAGEEEHDH</sequence>
<gene>
    <name evidence="2" type="ordered locus">CPS_1901</name>
</gene>
<protein>
    <submittedName>
        <fullName evidence="2">Putative lipoprotein</fullName>
    </submittedName>
</protein>
<dbReference type="Proteomes" id="UP000000547">
    <property type="component" value="Chromosome"/>
</dbReference>
<dbReference type="EMBL" id="CP000083">
    <property type="protein sequence ID" value="AAZ26613.1"/>
    <property type="molecule type" value="Genomic_DNA"/>
</dbReference>
<dbReference type="AlphaFoldDB" id="Q483Y5"/>
<dbReference type="PROSITE" id="PS51257">
    <property type="entry name" value="PROKAR_LIPOPROTEIN"/>
    <property type="match status" value="1"/>
</dbReference>
<accession>Q483Y5</accession>
<feature type="signal peptide" evidence="1">
    <location>
        <begin position="1"/>
        <end position="17"/>
    </location>
</feature>
<organism evidence="2 3">
    <name type="scientific">Colwellia psychrerythraea (strain 34H / ATCC BAA-681)</name>
    <name type="common">Vibrio psychroerythus</name>
    <dbReference type="NCBI Taxonomy" id="167879"/>
    <lineage>
        <taxon>Bacteria</taxon>
        <taxon>Pseudomonadati</taxon>
        <taxon>Pseudomonadota</taxon>
        <taxon>Gammaproteobacteria</taxon>
        <taxon>Alteromonadales</taxon>
        <taxon>Colwelliaceae</taxon>
        <taxon>Colwellia</taxon>
    </lineage>
</organism>
<name>Q483Y5_COLP3</name>
<dbReference type="InterPro" id="IPR011047">
    <property type="entry name" value="Quinoprotein_ADH-like_sf"/>
</dbReference>
<dbReference type="HOGENOM" id="CLU_046994_0_0_6"/>
<dbReference type="STRING" id="167879.CPS_1901"/>
<proteinExistence type="predicted"/>
<dbReference type="RefSeq" id="WP_011042725.1">
    <property type="nucleotide sequence ID" value="NC_003910.7"/>
</dbReference>